<reference evidence="5" key="1">
    <citation type="journal article" date="2015" name="Genome Announc.">
        <title>Draft genome sequence of Talaromyces cellulolyticus strain Y-94, a source of lignocellulosic biomass-degrading enzymes.</title>
        <authorList>
            <person name="Fujii T."/>
            <person name="Koike H."/>
            <person name="Sawayama S."/>
            <person name="Yano S."/>
            <person name="Inoue H."/>
        </authorList>
    </citation>
    <scope>NUCLEOTIDE SEQUENCE [LARGE SCALE GENOMIC DNA]</scope>
    <source>
        <strain evidence="5">Y-94</strain>
    </source>
</reference>
<feature type="region of interest" description="Disordered" evidence="2">
    <location>
        <begin position="388"/>
        <end position="486"/>
    </location>
</feature>
<dbReference type="FunFam" id="1.10.472.80:FF:000038">
    <property type="entry name" value="TBC1 domain family member 5"/>
    <property type="match status" value="1"/>
</dbReference>
<comment type="caution">
    <text evidence="4">The sequence shown here is derived from an EMBL/GenBank/DDBJ whole genome shotgun (WGS) entry which is preliminary data.</text>
</comment>
<dbReference type="AlphaFoldDB" id="A0A6V8HI18"/>
<feature type="compositionally biased region" description="Basic and acidic residues" evidence="2">
    <location>
        <begin position="408"/>
        <end position="420"/>
    </location>
</feature>
<evidence type="ECO:0000259" key="3">
    <source>
        <dbReference type="PROSITE" id="PS50086"/>
    </source>
</evidence>
<dbReference type="SUPFAM" id="SSF47923">
    <property type="entry name" value="Ypt/Rab-GAP domain of gyp1p"/>
    <property type="match status" value="1"/>
</dbReference>
<feature type="domain" description="Rab-GAP TBC" evidence="3">
    <location>
        <begin position="1"/>
        <end position="143"/>
    </location>
</feature>
<gene>
    <name evidence="4" type="ORF">TCE0_042r14396</name>
</gene>
<dbReference type="PANTHER" id="PTHR22957:SF337">
    <property type="entry name" value="TBC1 DOMAIN FAMILY MEMBER 5"/>
    <property type="match status" value="1"/>
</dbReference>
<feature type="compositionally biased region" description="Polar residues" evidence="2">
    <location>
        <begin position="388"/>
        <end position="407"/>
    </location>
</feature>
<keyword evidence="1" id="KW-0343">GTPase activation</keyword>
<evidence type="ECO:0000256" key="2">
    <source>
        <dbReference type="SAM" id="MobiDB-lite"/>
    </source>
</evidence>
<feature type="region of interest" description="Disordered" evidence="2">
    <location>
        <begin position="218"/>
        <end position="259"/>
    </location>
</feature>
<name>A0A6V8HI18_TALPI</name>
<evidence type="ECO:0000313" key="5">
    <source>
        <dbReference type="Proteomes" id="UP000053095"/>
    </source>
</evidence>
<dbReference type="PANTHER" id="PTHR22957">
    <property type="entry name" value="TBC1 DOMAIN FAMILY MEMBER GTPASE-ACTIVATING PROTEIN"/>
    <property type="match status" value="1"/>
</dbReference>
<feature type="compositionally biased region" description="Basic and acidic residues" evidence="2">
    <location>
        <begin position="532"/>
        <end position="546"/>
    </location>
</feature>
<dbReference type="GO" id="GO:0005096">
    <property type="term" value="F:GTPase activator activity"/>
    <property type="evidence" value="ECO:0007669"/>
    <property type="project" value="UniProtKB-KW"/>
</dbReference>
<dbReference type="Gene3D" id="1.10.472.80">
    <property type="entry name" value="Ypt/Rab-GAP domain of gyp1p, domain 3"/>
    <property type="match status" value="1"/>
</dbReference>
<sequence>MHELLAPILWVVERDAVASQFSKNAPVDATDDESVMLQLLDANYVESDSFNLFCSVMQVARSFYEHTDGKPVNSQAELAPIVARSQFIHNELLMAADHELATHLNAIEILPQIFLTRWIRLLFGREFSFDDTLLIWDSLFANGLRATLIDHICVAMLLRIRWKLLEVDYSSALTLLLRYPALQDHGPQTLVHDGLYLEQNLSPARGAFLVSKYSGRPPELARDPVQQPPRDPSPKKVDRRSHSRNLSGGSSSGQSPARVNQRTLESLFQDVSEGLQRRTEGWGVAKAVRGAVSEAKRNMANAEVGGIPSRAWRGGPRFGTPRLGPSRTSDPVDLVQQVASLKKRENRLAGLLSEAIQDLSIIKESTIDLSPEATDALERAFDRIQNVQTELQGSSGSTRTKAISMTTSDEKVAPEKSEILEREEEKEETIQQNLTETAPVNEKEKANTTAEVSDADTDFEIVATSASPSTADPLQSRSTPTILPRRPLAQSEFSWMLGDNTHRSSFVSSASLPPDQSRRSESRSRQGSLFGDGRDEKREQSQKDEDSLSLNSFT</sequence>
<dbReference type="PROSITE" id="PS50086">
    <property type="entry name" value="TBC_RABGAP"/>
    <property type="match status" value="1"/>
</dbReference>
<evidence type="ECO:0000313" key="4">
    <source>
        <dbReference type="EMBL" id="GAM41342.1"/>
    </source>
</evidence>
<accession>A0A6V8HI18</accession>
<protein>
    <recommendedName>
        <fullName evidence="3">Rab-GAP TBC domain-containing protein</fullName>
    </recommendedName>
</protein>
<evidence type="ECO:0000256" key="1">
    <source>
        <dbReference type="ARBA" id="ARBA00022468"/>
    </source>
</evidence>
<dbReference type="InterPro" id="IPR035969">
    <property type="entry name" value="Rab-GAP_TBC_sf"/>
</dbReference>
<keyword evidence="5" id="KW-1185">Reference proteome</keyword>
<feature type="region of interest" description="Disordered" evidence="2">
    <location>
        <begin position="504"/>
        <end position="554"/>
    </location>
</feature>
<dbReference type="InterPro" id="IPR000195">
    <property type="entry name" value="Rab-GAP-TBC_dom"/>
</dbReference>
<dbReference type="Pfam" id="PF00566">
    <property type="entry name" value="RabGAP-TBC"/>
    <property type="match status" value="1"/>
</dbReference>
<organism evidence="4 5">
    <name type="scientific">Talaromyces pinophilus</name>
    <name type="common">Penicillium pinophilum</name>
    <dbReference type="NCBI Taxonomy" id="128442"/>
    <lineage>
        <taxon>Eukaryota</taxon>
        <taxon>Fungi</taxon>
        <taxon>Dikarya</taxon>
        <taxon>Ascomycota</taxon>
        <taxon>Pezizomycotina</taxon>
        <taxon>Eurotiomycetes</taxon>
        <taxon>Eurotiomycetidae</taxon>
        <taxon>Eurotiales</taxon>
        <taxon>Trichocomaceae</taxon>
        <taxon>Talaromyces</taxon>
        <taxon>Talaromyces sect. Talaromyces</taxon>
    </lineage>
</organism>
<dbReference type="Proteomes" id="UP000053095">
    <property type="component" value="Unassembled WGS sequence"/>
</dbReference>
<proteinExistence type="predicted"/>
<feature type="compositionally biased region" description="Polar residues" evidence="2">
    <location>
        <begin position="464"/>
        <end position="481"/>
    </location>
</feature>
<feature type="compositionally biased region" description="Low complexity" evidence="2">
    <location>
        <begin position="244"/>
        <end position="255"/>
    </location>
</feature>
<dbReference type="EMBL" id="DF933838">
    <property type="protein sequence ID" value="GAM41342.1"/>
    <property type="molecule type" value="Genomic_DNA"/>
</dbReference>